<name>A0A2R8A6X3_9RHOB</name>
<dbReference type="PANTHER" id="PTHR30537:SF5">
    <property type="entry name" value="HTH-TYPE TRANSCRIPTIONAL ACTIVATOR TTDR-RELATED"/>
    <property type="match status" value="1"/>
</dbReference>
<gene>
    <name evidence="6" type="primary">pgrR_1</name>
    <name evidence="6" type="ORF">POI8812_00286</name>
</gene>
<evidence type="ECO:0000256" key="3">
    <source>
        <dbReference type="ARBA" id="ARBA00023125"/>
    </source>
</evidence>
<dbReference type="GO" id="GO:0003700">
    <property type="term" value="F:DNA-binding transcription factor activity"/>
    <property type="evidence" value="ECO:0007669"/>
    <property type="project" value="InterPro"/>
</dbReference>
<dbReference type="Proteomes" id="UP000244932">
    <property type="component" value="Unassembled WGS sequence"/>
</dbReference>
<keyword evidence="3" id="KW-0238">DNA-binding</keyword>
<dbReference type="InterPro" id="IPR000847">
    <property type="entry name" value="LysR_HTH_N"/>
</dbReference>
<dbReference type="Gene3D" id="3.40.190.290">
    <property type="match status" value="1"/>
</dbReference>
<dbReference type="InterPro" id="IPR058163">
    <property type="entry name" value="LysR-type_TF_proteobact-type"/>
</dbReference>
<accession>A0A2R8A6X3</accession>
<evidence type="ECO:0000256" key="4">
    <source>
        <dbReference type="ARBA" id="ARBA00023163"/>
    </source>
</evidence>
<evidence type="ECO:0000256" key="2">
    <source>
        <dbReference type="ARBA" id="ARBA00023015"/>
    </source>
</evidence>
<dbReference type="FunFam" id="1.10.10.10:FF:000001">
    <property type="entry name" value="LysR family transcriptional regulator"/>
    <property type="match status" value="1"/>
</dbReference>
<dbReference type="SUPFAM" id="SSF46785">
    <property type="entry name" value="Winged helix' DNA-binding domain"/>
    <property type="match status" value="1"/>
</dbReference>
<dbReference type="AlphaFoldDB" id="A0A2R8A6X3"/>
<evidence type="ECO:0000256" key="1">
    <source>
        <dbReference type="ARBA" id="ARBA00009437"/>
    </source>
</evidence>
<dbReference type="Gene3D" id="1.10.10.10">
    <property type="entry name" value="Winged helix-like DNA-binding domain superfamily/Winged helix DNA-binding domain"/>
    <property type="match status" value="1"/>
</dbReference>
<dbReference type="PANTHER" id="PTHR30537">
    <property type="entry name" value="HTH-TYPE TRANSCRIPTIONAL REGULATOR"/>
    <property type="match status" value="1"/>
</dbReference>
<organism evidence="6 7">
    <name type="scientific">Pontivivens insulae</name>
    <dbReference type="NCBI Taxonomy" id="1639689"/>
    <lineage>
        <taxon>Bacteria</taxon>
        <taxon>Pseudomonadati</taxon>
        <taxon>Pseudomonadota</taxon>
        <taxon>Alphaproteobacteria</taxon>
        <taxon>Rhodobacterales</taxon>
        <taxon>Paracoccaceae</taxon>
        <taxon>Pontivivens</taxon>
    </lineage>
</organism>
<dbReference type="CDD" id="cd08422">
    <property type="entry name" value="PBP2_CrgA_like"/>
    <property type="match status" value="1"/>
</dbReference>
<keyword evidence="2" id="KW-0805">Transcription regulation</keyword>
<dbReference type="GO" id="GO:0006351">
    <property type="term" value="P:DNA-templated transcription"/>
    <property type="evidence" value="ECO:0007669"/>
    <property type="project" value="TreeGrafter"/>
</dbReference>
<dbReference type="InterPro" id="IPR005119">
    <property type="entry name" value="LysR_subst-bd"/>
</dbReference>
<dbReference type="RefSeq" id="WP_108780742.1">
    <property type="nucleotide sequence ID" value="NZ_OMKW01000001.1"/>
</dbReference>
<reference evidence="6 7" key="1">
    <citation type="submission" date="2018-03" db="EMBL/GenBank/DDBJ databases">
        <authorList>
            <person name="Keele B.F."/>
        </authorList>
    </citation>
    <scope>NUCLEOTIDE SEQUENCE [LARGE SCALE GENOMIC DNA]</scope>
    <source>
        <strain evidence="6 7">CeCT 8812</strain>
    </source>
</reference>
<sequence length="290" mass="31669">MIDTYRNLAVFVAVADSGSFSAAARRLSLSTSVVSHHVTRLEERLETPLLFRSTRALTLTAEGERVLGSARRMVAAGEDAIDALADTSDQLVGSLKISLPAFGDQGPVHQAIWSFAKAHPLVAMSIHSTDRQVDLIRDGYDLAIRLGVLTDSALKAKRIAWFERKLVASPDALTRWGRIASLDDLSRGEFIHFSMVPQKFALTDGREEIIVTPERIRLEVSSISAGRQAALAGLGMLNLPASEIEADLATGRLVEVLPRWQPPTLGVYAVWPETGARKRLTQRLVEVLSP</sequence>
<dbReference type="InterPro" id="IPR036390">
    <property type="entry name" value="WH_DNA-bd_sf"/>
</dbReference>
<keyword evidence="7" id="KW-1185">Reference proteome</keyword>
<keyword evidence="4" id="KW-0804">Transcription</keyword>
<protein>
    <submittedName>
        <fullName evidence="6">HTH-type transcriptional regulator PgrR</fullName>
    </submittedName>
</protein>
<dbReference type="SUPFAM" id="SSF53850">
    <property type="entry name" value="Periplasmic binding protein-like II"/>
    <property type="match status" value="1"/>
</dbReference>
<evidence type="ECO:0000259" key="5">
    <source>
        <dbReference type="PROSITE" id="PS50931"/>
    </source>
</evidence>
<dbReference type="GO" id="GO:0043565">
    <property type="term" value="F:sequence-specific DNA binding"/>
    <property type="evidence" value="ECO:0007669"/>
    <property type="project" value="TreeGrafter"/>
</dbReference>
<proteinExistence type="inferred from homology"/>
<evidence type="ECO:0000313" key="7">
    <source>
        <dbReference type="Proteomes" id="UP000244932"/>
    </source>
</evidence>
<dbReference type="Pfam" id="PF03466">
    <property type="entry name" value="LysR_substrate"/>
    <property type="match status" value="1"/>
</dbReference>
<dbReference type="OrthoDB" id="9813056at2"/>
<dbReference type="InterPro" id="IPR036388">
    <property type="entry name" value="WH-like_DNA-bd_sf"/>
</dbReference>
<dbReference type="Pfam" id="PF00126">
    <property type="entry name" value="HTH_1"/>
    <property type="match status" value="1"/>
</dbReference>
<dbReference type="EMBL" id="OMKW01000001">
    <property type="protein sequence ID" value="SPF27991.1"/>
    <property type="molecule type" value="Genomic_DNA"/>
</dbReference>
<dbReference type="PROSITE" id="PS50931">
    <property type="entry name" value="HTH_LYSR"/>
    <property type="match status" value="1"/>
</dbReference>
<feature type="domain" description="HTH lysR-type" evidence="5">
    <location>
        <begin position="3"/>
        <end position="60"/>
    </location>
</feature>
<evidence type="ECO:0000313" key="6">
    <source>
        <dbReference type="EMBL" id="SPF27991.1"/>
    </source>
</evidence>
<comment type="similarity">
    <text evidence="1">Belongs to the LysR transcriptional regulatory family.</text>
</comment>